<name>A0A7R9GAA9_9CRUS</name>
<evidence type="ECO:0000256" key="9">
    <source>
        <dbReference type="SAM" id="Phobius"/>
    </source>
</evidence>
<feature type="transmembrane region" description="Helical" evidence="9">
    <location>
        <begin position="59"/>
        <end position="78"/>
    </location>
</feature>
<accession>A0A7R9GAA9</accession>
<evidence type="ECO:0000256" key="1">
    <source>
        <dbReference type="ARBA" id="ARBA00004651"/>
    </source>
</evidence>
<evidence type="ECO:0000256" key="7">
    <source>
        <dbReference type="ARBA" id="ARBA00023136"/>
    </source>
</evidence>
<keyword evidence="6 9" id="KW-1133">Transmembrane helix</keyword>
<evidence type="ECO:0000313" key="10">
    <source>
        <dbReference type="EMBL" id="CAD7275007.1"/>
    </source>
</evidence>
<keyword evidence="7 9" id="KW-0472">Membrane</keyword>
<feature type="transmembrane region" description="Helical" evidence="9">
    <location>
        <begin position="136"/>
        <end position="158"/>
    </location>
</feature>
<dbReference type="EMBL" id="OA882377">
    <property type="protein sequence ID" value="CAD7275007.1"/>
    <property type="molecule type" value="Genomic_DNA"/>
</dbReference>
<evidence type="ECO:0000256" key="3">
    <source>
        <dbReference type="ARBA" id="ARBA00022448"/>
    </source>
</evidence>
<keyword evidence="5 8" id="KW-0812">Transmembrane</keyword>
<dbReference type="OrthoDB" id="3222at2759"/>
<comment type="similarity">
    <text evidence="2 8">Belongs to the MIP/aquaporin (TC 1.A.8) family.</text>
</comment>
<dbReference type="PANTHER" id="PTHR19139">
    <property type="entry name" value="AQUAPORIN TRANSPORTER"/>
    <property type="match status" value="1"/>
</dbReference>
<sequence length="261" mass="27733">MNAVNSLNKLGETATATSCRLSEVSLHFQAIAHVSGGHINPAVSIGFFTCRRMTLVKTLLYIFAQSLGAITGSAILQVRQSLRCLSWSSQNGMLGVTVLATQITSVQGLAIEIIITFMLVFLIVSTTDGGRQDVSGSVPLAIGIYIVGAAFAAGPLTGGSMNPARSLGPAVITGHWKAHWVYWAGPLAGGALAGLLYSNLFDAKYVVEPENEDADTPAPLASPPVRTQQAPYHLQGIHYQPEESYNSRRIINSYDAKGAKF</sequence>
<dbReference type="PROSITE" id="PS00221">
    <property type="entry name" value="MIP"/>
    <property type="match status" value="1"/>
</dbReference>
<evidence type="ECO:0000256" key="6">
    <source>
        <dbReference type="ARBA" id="ARBA00022989"/>
    </source>
</evidence>
<dbReference type="Pfam" id="PF00230">
    <property type="entry name" value="MIP"/>
    <property type="match status" value="1"/>
</dbReference>
<evidence type="ECO:0000313" key="11">
    <source>
        <dbReference type="Proteomes" id="UP000678499"/>
    </source>
</evidence>
<feature type="transmembrane region" description="Helical" evidence="9">
    <location>
        <begin position="178"/>
        <end position="197"/>
    </location>
</feature>
<dbReference type="AlphaFoldDB" id="A0A7R9GAA9"/>
<protein>
    <recommendedName>
        <fullName evidence="12">Aquaporin</fullName>
    </recommendedName>
</protein>
<feature type="transmembrane region" description="Helical" evidence="9">
    <location>
        <begin position="98"/>
        <end position="124"/>
    </location>
</feature>
<gene>
    <name evidence="10" type="ORF">NMOB1V02_LOCUS2816</name>
</gene>
<dbReference type="InterPro" id="IPR000425">
    <property type="entry name" value="MIP"/>
</dbReference>
<evidence type="ECO:0008006" key="12">
    <source>
        <dbReference type="Google" id="ProtNLM"/>
    </source>
</evidence>
<organism evidence="10">
    <name type="scientific">Notodromas monacha</name>
    <dbReference type="NCBI Taxonomy" id="399045"/>
    <lineage>
        <taxon>Eukaryota</taxon>
        <taxon>Metazoa</taxon>
        <taxon>Ecdysozoa</taxon>
        <taxon>Arthropoda</taxon>
        <taxon>Crustacea</taxon>
        <taxon>Oligostraca</taxon>
        <taxon>Ostracoda</taxon>
        <taxon>Podocopa</taxon>
        <taxon>Podocopida</taxon>
        <taxon>Cypridocopina</taxon>
        <taxon>Cypridoidea</taxon>
        <taxon>Cyprididae</taxon>
        <taxon>Notodromas</taxon>
    </lineage>
</organism>
<dbReference type="SUPFAM" id="SSF81338">
    <property type="entry name" value="Aquaporin-like"/>
    <property type="match status" value="1"/>
</dbReference>
<evidence type="ECO:0000256" key="8">
    <source>
        <dbReference type="RuleBase" id="RU000477"/>
    </source>
</evidence>
<keyword evidence="3 8" id="KW-0813">Transport</keyword>
<dbReference type="PRINTS" id="PR00783">
    <property type="entry name" value="MINTRINSICP"/>
</dbReference>
<dbReference type="PANTHER" id="PTHR19139:SF199">
    <property type="entry name" value="MIP17260P"/>
    <property type="match status" value="1"/>
</dbReference>
<proteinExistence type="inferred from homology"/>
<comment type="subcellular location">
    <subcellularLocation>
        <location evidence="1">Cell membrane</location>
        <topology evidence="1">Multi-pass membrane protein</topology>
    </subcellularLocation>
</comment>
<dbReference type="Proteomes" id="UP000678499">
    <property type="component" value="Unassembled WGS sequence"/>
</dbReference>
<dbReference type="InterPro" id="IPR023271">
    <property type="entry name" value="Aquaporin-like"/>
</dbReference>
<evidence type="ECO:0000256" key="2">
    <source>
        <dbReference type="ARBA" id="ARBA00006175"/>
    </source>
</evidence>
<dbReference type="GO" id="GO:0005886">
    <property type="term" value="C:plasma membrane"/>
    <property type="evidence" value="ECO:0007669"/>
    <property type="project" value="UniProtKB-SubCell"/>
</dbReference>
<dbReference type="InterPro" id="IPR034294">
    <property type="entry name" value="Aquaporin_transptr"/>
</dbReference>
<keyword evidence="4" id="KW-1003">Cell membrane</keyword>
<evidence type="ECO:0000256" key="5">
    <source>
        <dbReference type="ARBA" id="ARBA00022692"/>
    </source>
</evidence>
<keyword evidence="11" id="KW-1185">Reference proteome</keyword>
<dbReference type="InterPro" id="IPR022357">
    <property type="entry name" value="MIP_CS"/>
</dbReference>
<dbReference type="Gene3D" id="1.20.1080.10">
    <property type="entry name" value="Glycerol uptake facilitator protein"/>
    <property type="match status" value="1"/>
</dbReference>
<reference evidence="10" key="1">
    <citation type="submission" date="2020-11" db="EMBL/GenBank/DDBJ databases">
        <authorList>
            <person name="Tran Van P."/>
        </authorList>
    </citation>
    <scope>NUCLEOTIDE SEQUENCE</scope>
</reference>
<dbReference type="EMBL" id="CAJPEX010000340">
    <property type="protein sequence ID" value="CAG0915159.1"/>
    <property type="molecule type" value="Genomic_DNA"/>
</dbReference>
<dbReference type="GO" id="GO:0015267">
    <property type="term" value="F:channel activity"/>
    <property type="evidence" value="ECO:0007669"/>
    <property type="project" value="InterPro"/>
</dbReference>
<evidence type="ECO:0000256" key="4">
    <source>
        <dbReference type="ARBA" id="ARBA00022475"/>
    </source>
</evidence>